<dbReference type="RefSeq" id="WP_245514258.1">
    <property type="nucleotide sequence ID" value="NZ_JBHUNN010000002.1"/>
</dbReference>
<evidence type="ECO:0000256" key="3">
    <source>
        <dbReference type="ARBA" id="ARBA00012438"/>
    </source>
</evidence>
<dbReference type="GO" id="GO:0005886">
    <property type="term" value="C:plasma membrane"/>
    <property type="evidence" value="ECO:0007669"/>
    <property type="project" value="TreeGrafter"/>
</dbReference>
<evidence type="ECO:0000256" key="5">
    <source>
        <dbReference type="ARBA" id="ARBA00022679"/>
    </source>
</evidence>
<protein>
    <recommendedName>
        <fullName evidence="3">histidine kinase</fullName>
        <ecNumber evidence="3">2.7.13.3</ecNumber>
    </recommendedName>
</protein>
<evidence type="ECO:0000313" key="15">
    <source>
        <dbReference type="Proteomes" id="UP000294881"/>
    </source>
</evidence>
<dbReference type="SUPFAM" id="SSF47384">
    <property type="entry name" value="Homodimeric domain of signal transducing histidine kinase"/>
    <property type="match status" value="1"/>
</dbReference>
<evidence type="ECO:0000256" key="4">
    <source>
        <dbReference type="ARBA" id="ARBA00022553"/>
    </source>
</evidence>
<evidence type="ECO:0000256" key="6">
    <source>
        <dbReference type="ARBA" id="ARBA00022692"/>
    </source>
</evidence>
<evidence type="ECO:0000256" key="7">
    <source>
        <dbReference type="ARBA" id="ARBA00022777"/>
    </source>
</evidence>
<dbReference type="SMART" id="SM00387">
    <property type="entry name" value="HATPase_c"/>
    <property type="match status" value="1"/>
</dbReference>
<dbReference type="Pfam" id="PF00672">
    <property type="entry name" value="HAMP"/>
    <property type="match status" value="1"/>
</dbReference>
<evidence type="ECO:0000313" key="14">
    <source>
        <dbReference type="EMBL" id="TCO14096.1"/>
    </source>
</evidence>
<dbReference type="InterPro" id="IPR050428">
    <property type="entry name" value="TCS_sensor_his_kinase"/>
</dbReference>
<evidence type="ECO:0000256" key="9">
    <source>
        <dbReference type="ARBA" id="ARBA00023012"/>
    </source>
</evidence>
<keyword evidence="4" id="KW-0597">Phosphoprotein</keyword>
<dbReference type="CDD" id="cd00082">
    <property type="entry name" value="HisKA"/>
    <property type="match status" value="1"/>
</dbReference>
<dbReference type="AlphaFoldDB" id="A0A4R2GVF4"/>
<dbReference type="PRINTS" id="PR00344">
    <property type="entry name" value="BCTRLSENSOR"/>
</dbReference>
<comment type="caution">
    <text evidence="14">The sequence shown here is derived from an EMBL/GenBank/DDBJ whole genome shotgun (WGS) entry which is preliminary data.</text>
</comment>
<evidence type="ECO:0000259" key="12">
    <source>
        <dbReference type="PROSITE" id="PS50109"/>
    </source>
</evidence>
<dbReference type="SUPFAM" id="SSF55874">
    <property type="entry name" value="ATPase domain of HSP90 chaperone/DNA topoisomerase II/histidine kinase"/>
    <property type="match status" value="1"/>
</dbReference>
<evidence type="ECO:0000259" key="13">
    <source>
        <dbReference type="PROSITE" id="PS50885"/>
    </source>
</evidence>
<dbReference type="Gene3D" id="1.10.287.130">
    <property type="match status" value="1"/>
</dbReference>
<accession>A0A4R2GVF4</accession>
<keyword evidence="7 14" id="KW-0418">Kinase</keyword>
<evidence type="ECO:0000256" key="8">
    <source>
        <dbReference type="ARBA" id="ARBA00022989"/>
    </source>
</evidence>
<gene>
    <name evidence="14" type="ORF">EV666_10448</name>
</gene>
<sequence length="471" mass="51047">MTALGKLVRATAFKLTLAYLVVFVVMAGCVLAYVTQSARELLLEQTRSTIAAETSGLAEQYRLGGVRRLVHVVERRTRLPGASLYLLTTFTGERLAGNVGELPAGVLDEQATRVIEYRRDDRHEDRQINGRALVQVYVLPGGFRLLVGRDLEEQERLRAVMWRAAGISLTFITILGCIGGWFITRRVLKRVEDISDTAKTIMGGDLAGRLPVTGAGDELDRLAMHLNAMLERIGELMNGLKEVSDNIAHDLKTPLTRLRNHAEEALRSSRTPDEYAAALGAVIEESDNLIKVFNALLMIARLEAGGEPQDSMAEFDAADVARSVVELYEPLAEDAGMTVSVDMPAHLPMYGSRELLGQALANLLDNAFKYAVPPEGTARGPTPALCISAARAGAGVEIIVSDNGPGIPEDSRHHVVERFVRLEGSRSRPGFGLGLSLVSAVARLHGGRLRIEDNHPGLRVILELPGKGASA</sequence>
<dbReference type="InterPro" id="IPR004358">
    <property type="entry name" value="Sig_transdc_His_kin-like_C"/>
</dbReference>
<dbReference type="SUPFAM" id="SSF158472">
    <property type="entry name" value="HAMP domain-like"/>
    <property type="match status" value="1"/>
</dbReference>
<proteinExistence type="predicted"/>
<organism evidence="14 15">
    <name type="scientific">Camelimonas lactis</name>
    <dbReference type="NCBI Taxonomy" id="659006"/>
    <lineage>
        <taxon>Bacteria</taxon>
        <taxon>Pseudomonadati</taxon>
        <taxon>Pseudomonadota</taxon>
        <taxon>Alphaproteobacteria</taxon>
        <taxon>Hyphomicrobiales</taxon>
        <taxon>Chelatococcaceae</taxon>
        <taxon>Camelimonas</taxon>
    </lineage>
</organism>
<dbReference type="PROSITE" id="PS50109">
    <property type="entry name" value="HIS_KIN"/>
    <property type="match status" value="1"/>
</dbReference>
<feature type="domain" description="HAMP" evidence="13">
    <location>
        <begin position="185"/>
        <end position="238"/>
    </location>
</feature>
<dbReference type="Pfam" id="PF00512">
    <property type="entry name" value="HisKA"/>
    <property type="match status" value="1"/>
</dbReference>
<dbReference type="EMBL" id="SLWL01000004">
    <property type="protein sequence ID" value="TCO14096.1"/>
    <property type="molecule type" value="Genomic_DNA"/>
</dbReference>
<dbReference type="EC" id="2.7.13.3" evidence="3"/>
<dbReference type="SMART" id="SM00304">
    <property type="entry name" value="HAMP"/>
    <property type="match status" value="1"/>
</dbReference>
<comment type="catalytic activity">
    <reaction evidence="1">
        <text>ATP + protein L-histidine = ADP + protein N-phospho-L-histidine.</text>
        <dbReference type="EC" id="2.7.13.3"/>
    </reaction>
</comment>
<evidence type="ECO:0000256" key="11">
    <source>
        <dbReference type="SAM" id="Phobius"/>
    </source>
</evidence>
<dbReference type="Pfam" id="PF02518">
    <property type="entry name" value="HATPase_c"/>
    <property type="match status" value="1"/>
</dbReference>
<keyword evidence="9" id="KW-0902">Two-component regulatory system</keyword>
<keyword evidence="6 11" id="KW-0812">Transmembrane</keyword>
<dbReference type="CDD" id="cd00075">
    <property type="entry name" value="HATPase"/>
    <property type="match status" value="1"/>
</dbReference>
<feature type="transmembrane region" description="Helical" evidence="11">
    <location>
        <begin position="12"/>
        <end position="34"/>
    </location>
</feature>
<feature type="domain" description="Histidine kinase" evidence="12">
    <location>
        <begin position="246"/>
        <end position="468"/>
    </location>
</feature>
<dbReference type="PROSITE" id="PS50885">
    <property type="entry name" value="HAMP"/>
    <property type="match status" value="1"/>
</dbReference>
<keyword evidence="15" id="KW-1185">Reference proteome</keyword>
<dbReference type="PANTHER" id="PTHR45436">
    <property type="entry name" value="SENSOR HISTIDINE KINASE YKOH"/>
    <property type="match status" value="1"/>
</dbReference>
<keyword evidence="5" id="KW-0808">Transferase</keyword>
<dbReference type="InterPro" id="IPR036890">
    <property type="entry name" value="HATPase_C_sf"/>
</dbReference>
<comment type="subcellular location">
    <subcellularLocation>
        <location evidence="2">Membrane</location>
    </subcellularLocation>
</comment>
<name>A0A4R2GVF4_9HYPH</name>
<dbReference type="PANTHER" id="PTHR45436:SF8">
    <property type="entry name" value="HISTIDINE KINASE"/>
    <property type="match status" value="1"/>
</dbReference>
<feature type="transmembrane region" description="Helical" evidence="11">
    <location>
        <begin position="159"/>
        <end position="183"/>
    </location>
</feature>
<dbReference type="Gene3D" id="3.30.565.10">
    <property type="entry name" value="Histidine kinase-like ATPase, C-terminal domain"/>
    <property type="match status" value="1"/>
</dbReference>
<dbReference type="InterPro" id="IPR003661">
    <property type="entry name" value="HisK_dim/P_dom"/>
</dbReference>
<keyword evidence="10 11" id="KW-0472">Membrane</keyword>
<dbReference type="InterPro" id="IPR005467">
    <property type="entry name" value="His_kinase_dom"/>
</dbReference>
<dbReference type="Gene3D" id="6.10.340.10">
    <property type="match status" value="1"/>
</dbReference>
<evidence type="ECO:0000256" key="2">
    <source>
        <dbReference type="ARBA" id="ARBA00004370"/>
    </source>
</evidence>
<evidence type="ECO:0000256" key="10">
    <source>
        <dbReference type="ARBA" id="ARBA00023136"/>
    </source>
</evidence>
<dbReference type="InterPro" id="IPR003594">
    <property type="entry name" value="HATPase_dom"/>
</dbReference>
<dbReference type="CDD" id="cd06225">
    <property type="entry name" value="HAMP"/>
    <property type="match status" value="1"/>
</dbReference>
<dbReference type="InterPro" id="IPR003660">
    <property type="entry name" value="HAMP_dom"/>
</dbReference>
<dbReference type="GO" id="GO:0000155">
    <property type="term" value="F:phosphorelay sensor kinase activity"/>
    <property type="evidence" value="ECO:0007669"/>
    <property type="project" value="InterPro"/>
</dbReference>
<reference evidence="14 15" key="1">
    <citation type="submission" date="2019-03" db="EMBL/GenBank/DDBJ databases">
        <title>Genomic Encyclopedia of Type Strains, Phase IV (KMG-IV): sequencing the most valuable type-strain genomes for metagenomic binning, comparative biology and taxonomic classification.</title>
        <authorList>
            <person name="Goeker M."/>
        </authorList>
    </citation>
    <scope>NUCLEOTIDE SEQUENCE [LARGE SCALE GENOMIC DNA]</scope>
    <source>
        <strain evidence="14 15">DSM 22958</strain>
    </source>
</reference>
<dbReference type="SMART" id="SM00388">
    <property type="entry name" value="HisKA"/>
    <property type="match status" value="1"/>
</dbReference>
<dbReference type="Proteomes" id="UP000294881">
    <property type="component" value="Unassembled WGS sequence"/>
</dbReference>
<evidence type="ECO:0000256" key="1">
    <source>
        <dbReference type="ARBA" id="ARBA00000085"/>
    </source>
</evidence>
<keyword evidence="8 11" id="KW-1133">Transmembrane helix</keyword>
<dbReference type="PROSITE" id="PS51257">
    <property type="entry name" value="PROKAR_LIPOPROTEIN"/>
    <property type="match status" value="1"/>
</dbReference>
<dbReference type="InterPro" id="IPR036097">
    <property type="entry name" value="HisK_dim/P_sf"/>
</dbReference>